<protein>
    <recommendedName>
        <fullName evidence="6">Ion-translocating oxidoreductase complex subunit G</fullName>
        <ecNumber evidence="6">7.-.-.-</ecNumber>
    </recommendedName>
    <alternativeName>
        <fullName evidence="6">Rnf electron transport complex subunit G</fullName>
    </alternativeName>
</protein>
<keyword evidence="1 6" id="KW-0813">Transport</keyword>
<sequence>MKETLKLGISLFLITAISAIVLAISNNITSAKIAEADKLANDTARQEALPQGETFKSIENNKLKEITEKNPEILEIFEGRKEDGSLAGYTFKVSVSGYGGKIEMITGISSEGKITGIKILNHEETPGLGANSTKPEFQNRFKDKPTDKELVVVKTQPTSDNEVQGITSATVTSKAVVKGANTAIDTFNSKFAE</sequence>
<feature type="modified residue" description="FMN phosphoryl threonine" evidence="6">
    <location>
        <position position="170"/>
    </location>
</feature>
<dbReference type="PANTHER" id="PTHR36118:SF1">
    <property type="entry name" value="ION-TRANSLOCATING OXIDOREDUCTASE COMPLEX SUBUNIT G"/>
    <property type="match status" value="1"/>
</dbReference>
<evidence type="ECO:0000259" key="7">
    <source>
        <dbReference type="SMART" id="SM00900"/>
    </source>
</evidence>
<dbReference type="EC" id="7.-.-.-" evidence="6"/>
<evidence type="ECO:0000256" key="5">
    <source>
        <dbReference type="ARBA" id="ARBA00022982"/>
    </source>
</evidence>
<dbReference type="NCBIfam" id="TIGR01947">
    <property type="entry name" value="rnfG"/>
    <property type="match status" value="1"/>
</dbReference>
<organism evidence="8 9">
    <name type="scientific">Acidilutibacter cellobiosedens</name>
    <dbReference type="NCBI Taxonomy" id="2507161"/>
    <lineage>
        <taxon>Bacteria</taxon>
        <taxon>Bacillati</taxon>
        <taxon>Bacillota</taxon>
        <taxon>Tissierellia</taxon>
        <taxon>Tissierellales</taxon>
        <taxon>Acidilutibacteraceae</taxon>
        <taxon>Acidilutibacter</taxon>
    </lineage>
</organism>
<keyword evidence="4 6" id="KW-0288">FMN</keyword>
<dbReference type="InterPro" id="IPR007329">
    <property type="entry name" value="FMN-bd"/>
</dbReference>
<keyword evidence="6" id="KW-1133">Transmembrane helix</keyword>
<evidence type="ECO:0000256" key="1">
    <source>
        <dbReference type="ARBA" id="ARBA00022448"/>
    </source>
</evidence>
<keyword evidence="6" id="KW-0472">Membrane</keyword>
<keyword evidence="5 6" id="KW-0249">Electron transport</keyword>
<dbReference type="Proteomes" id="UP000287969">
    <property type="component" value="Chromosome"/>
</dbReference>
<evidence type="ECO:0000313" key="8">
    <source>
        <dbReference type="EMBL" id="QAT61826.1"/>
    </source>
</evidence>
<dbReference type="KEGG" id="spoa:EQM13_09590"/>
<dbReference type="OrthoDB" id="9794010at2"/>
<dbReference type="EMBL" id="CP035282">
    <property type="protein sequence ID" value="QAT61826.1"/>
    <property type="molecule type" value="Genomic_DNA"/>
</dbReference>
<dbReference type="PANTHER" id="PTHR36118">
    <property type="entry name" value="ION-TRANSLOCATING OXIDOREDUCTASE COMPLEX SUBUNIT G"/>
    <property type="match status" value="1"/>
</dbReference>
<keyword evidence="6" id="KW-0812">Transmembrane</keyword>
<keyword evidence="6" id="KW-1278">Translocase</keyword>
<comment type="similarity">
    <text evidence="6">Belongs to the RnfG family.</text>
</comment>
<comment type="cofactor">
    <cofactor evidence="6">
        <name>FMN</name>
        <dbReference type="ChEBI" id="CHEBI:58210"/>
    </cofactor>
</comment>
<comment type="subunit">
    <text evidence="6">The complex is composed of six subunits: RnfA, RnfB, RnfC, RnfD, RnfE and RnfG.</text>
</comment>
<dbReference type="GO" id="GO:0010181">
    <property type="term" value="F:FMN binding"/>
    <property type="evidence" value="ECO:0007669"/>
    <property type="project" value="InterPro"/>
</dbReference>
<gene>
    <name evidence="6" type="primary">rnfG</name>
    <name evidence="8" type="ORF">EQM13_09590</name>
</gene>
<dbReference type="InterPro" id="IPR010209">
    <property type="entry name" value="Ion_transpt_RnfG/RsxG"/>
</dbReference>
<keyword evidence="6" id="KW-1003">Cell membrane</keyword>
<dbReference type="AlphaFoldDB" id="A0A410QCV7"/>
<evidence type="ECO:0000313" key="9">
    <source>
        <dbReference type="Proteomes" id="UP000287969"/>
    </source>
</evidence>
<accession>A0A410QCV7</accession>
<keyword evidence="3 6" id="KW-0285">Flavoprotein</keyword>
<reference evidence="9" key="1">
    <citation type="submission" date="2019-01" db="EMBL/GenBank/DDBJ databases">
        <title>Draft genomes of a novel of Sporanaerobacter strains.</title>
        <authorList>
            <person name="Ma S."/>
        </authorList>
    </citation>
    <scope>NUCLEOTIDE SEQUENCE [LARGE SCALE GENOMIC DNA]</scope>
    <source>
        <strain evidence="9">NJN-17</strain>
    </source>
</reference>
<evidence type="ECO:0000256" key="6">
    <source>
        <dbReference type="HAMAP-Rule" id="MF_00479"/>
    </source>
</evidence>
<comment type="function">
    <text evidence="6">Part of a membrane-bound complex that couples electron transfer with translocation of ions across the membrane.</text>
</comment>
<name>A0A410QCV7_9FIRM</name>
<evidence type="ECO:0000256" key="3">
    <source>
        <dbReference type="ARBA" id="ARBA00022630"/>
    </source>
</evidence>
<dbReference type="GO" id="GO:0009055">
    <property type="term" value="F:electron transfer activity"/>
    <property type="evidence" value="ECO:0007669"/>
    <property type="project" value="InterPro"/>
</dbReference>
<keyword evidence="2 6" id="KW-0597">Phosphoprotein</keyword>
<feature type="domain" description="FMN-binding" evidence="7">
    <location>
        <begin position="97"/>
        <end position="187"/>
    </location>
</feature>
<dbReference type="GO" id="GO:0022900">
    <property type="term" value="P:electron transport chain"/>
    <property type="evidence" value="ECO:0007669"/>
    <property type="project" value="UniProtKB-UniRule"/>
</dbReference>
<dbReference type="SMART" id="SM00900">
    <property type="entry name" value="FMN_bind"/>
    <property type="match status" value="1"/>
</dbReference>
<comment type="subcellular location">
    <subcellularLocation>
        <location evidence="6">Cell membrane</location>
        <topology evidence="6">Single-pass membrane protein</topology>
    </subcellularLocation>
</comment>
<dbReference type="Pfam" id="PF04205">
    <property type="entry name" value="FMN_bind"/>
    <property type="match status" value="1"/>
</dbReference>
<evidence type="ECO:0000256" key="2">
    <source>
        <dbReference type="ARBA" id="ARBA00022553"/>
    </source>
</evidence>
<keyword evidence="9" id="KW-1185">Reference proteome</keyword>
<proteinExistence type="inferred from homology"/>
<dbReference type="RefSeq" id="WP_071138547.1">
    <property type="nucleotide sequence ID" value="NZ_CP035282.1"/>
</dbReference>
<evidence type="ECO:0000256" key="4">
    <source>
        <dbReference type="ARBA" id="ARBA00022643"/>
    </source>
</evidence>
<dbReference type="GO" id="GO:0005886">
    <property type="term" value="C:plasma membrane"/>
    <property type="evidence" value="ECO:0007669"/>
    <property type="project" value="UniProtKB-SubCell"/>
</dbReference>
<dbReference type="PIRSF" id="PIRSF006091">
    <property type="entry name" value="E_trnsport_RnfG"/>
    <property type="match status" value="1"/>
</dbReference>
<dbReference type="HAMAP" id="MF_00479">
    <property type="entry name" value="RsxG_RnfG"/>
    <property type="match status" value="1"/>
</dbReference>